<feature type="transmembrane region" description="Helical" evidence="7">
    <location>
        <begin position="345"/>
        <end position="365"/>
    </location>
</feature>
<dbReference type="InterPro" id="IPR051800">
    <property type="entry name" value="PqiA-PqiB_transport"/>
</dbReference>
<feature type="transmembrane region" description="Helical" evidence="7">
    <location>
        <begin position="269"/>
        <end position="294"/>
    </location>
</feature>
<protein>
    <submittedName>
        <fullName evidence="8">Paraquat-inducible protein A</fullName>
    </submittedName>
</protein>
<dbReference type="PANTHER" id="PTHR30462">
    <property type="entry name" value="INTERMEMBRANE TRANSPORT PROTEIN PQIB-RELATED"/>
    <property type="match status" value="1"/>
</dbReference>
<dbReference type="EMBL" id="CP063982">
    <property type="protein sequence ID" value="UOD49696.1"/>
    <property type="molecule type" value="Genomic_DNA"/>
</dbReference>
<gene>
    <name evidence="8" type="ORF">DHf2319_09515</name>
</gene>
<feature type="transmembrane region" description="Helical" evidence="7">
    <location>
        <begin position="140"/>
        <end position="158"/>
    </location>
</feature>
<keyword evidence="9" id="KW-1185">Reference proteome</keyword>
<dbReference type="InterPro" id="IPR007498">
    <property type="entry name" value="PqiA-like"/>
</dbReference>
<evidence type="ECO:0000256" key="6">
    <source>
        <dbReference type="ARBA" id="ARBA00023136"/>
    </source>
</evidence>
<evidence type="ECO:0000256" key="7">
    <source>
        <dbReference type="SAM" id="Phobius"/>
    </source>
</evidence>
<feature type="transmembrane region" description="Helical" evidence="7">
    <location>
        <begin position="315"/>
        <end position="333"/>
    </location>
</feature>
<evidence type="ECO:0000313" key="8">
    <source>
        <dbReference type="EMBL" id="UOD49696.1"/>
    </source>
</evidence>
<dbReference type="Pfam" id="PF04403">
    <property type="entry name" value="PqiA"/>
    <property type="match status" value="2"/>
</dbReference>
<feature type="transmembrane region" description="Helical" evidence="7">
    <location>
        <begin position="222"/>
        <end position="249"/>
    </location>
</feature>
<dbReference type="PANTHER" id="PTHR30462:SF3">
    <property type="entry name" value="INTERMEMBRANE TRANSPORT PROTEIN PQIA"/>
    <property type="match status" value="1"/>
</dbReference>
<sequence length="391" mass="42177">MRSALILSCHHCGALYDRPALEPGQWARCVRCDEVLENGGLFNAQAWLAVVLAAIVTFGVANVFPVATLEFQGSGQATTFLGAVQATLDAGYWEVALLTGLVGFGLPLFKLVLLALLFIPIACQRVPFYFEIVLRLLGWVRPWCMVPVFLLGSLVAIVKLVDLAQLTVGLGLYATAASAVFFTALSRLTPSKIRYLVLDADLVVMSPQPEPAPSPSCLPKAWALLLAAAILYIPANALPVMTITAISGSSGHTILGGVIELAQMGSWDIAAVVFIASVFVPIFKILLLGTLLWLTQQRSARGLKRRTRLYRLVEAIGQWSMLDVFVVILLVSLGQFGRLLDIEPGAGAVAFGAVVVLTMLCAMTFDSRLAWRWAGYRRQVVKPDVAALPVT</sequence>
<organism evidence="8 9">
    <name type="scientific">Orrella daihaiensis</name>
    <dbReference type="NCBI Taxonomy" id="2782176"/>
    <lineage>
        <taxon>Bacteria</taxon>
        <taxon>Pseudomonadati</taxon>
        <taxon>Pseudomonadota</taxon>
        <taxon>Betaproteobacteria</taxon>
        <taxon>Burkholderiales</taxon>
        <taxon>Alcaligenaceae</taxon>
        <taxon>Orrella</taxon>
    </lineage>
</organism>
<reference evidence="8 9" key="1">
    <citation type="submission" date="2020-11" db="EMBL/GenBank/DDBJ databases">
        <title>Algicoccus daihaiensis sp.nov., isolated from Daihai Lake in Inner Mongolia.</title>
        <authorList>
            <person name="Kai J."/>
        </authorList>
    </citation>
    <scope>NUCLEOTIDE SEQUENCE [LARGE SCALE GENOMIC DNA]</scope>
    <source>
        <strain evidence="9">f23</strain>
    </source>
</reference>
<evidence type="ECO:0000256" key="5">
    <source>
        <dbReference type="ARBA" id="ARBA00022989"/>
    </source>
</evidence>
<feature type="transmembrane region" description="Helical" evidence="7">
    <location>
        <begin position="164"/>
        <end position="185"/>
    </location>
</feature>
<proteinExistence type="predicted"/>
<dbReference type="RefSeq" id="WP_243477931.1">
    <property type="nucleotide sequence ID" value="NZ_CP063982.1"/>
</dbReference>
<dbReference type="Proteomes" id="UP000831607">
    <property type="component" value="Chromosome"/>
</dbReference>
<name>A0ABY4AHD4_9BURK</name>
<comment type="subcellular location">
    <subcellularLocation>
        <location evidence="1">Cell inner membrane</location>
    </subcellularLocation>
</comment>
<feature type="transmembrane region" description="Helical" evidence="7">
    <location>
        <begin position="95"/>
        <end position="119"/>
    </location>
</feature>
<keyword evidence="5 7" id="KW-1133">Transmembrane helix</keyword>
<evidence type="ECO:0000256" key="1">
    <source>
        <dbReference type="ARBA" id="ARBA00004533"/>
    </source>
</evidence>
<keyword evidence="4 7" id="KW-0812">Transmembrane</keyword>
<feature type="transmembrane region" description="Helical" evidence="7">
    <location>
        <begin position="46"/>
        <end position="64"/>
    </location>
</feature>
<evidence type="ECO:0000256" key="3">
    <source>
        <dbReference type="ARBA" id="ARBA00022519"/>
    </source>
</evidence>
<accession>A0ABY4AHD4</accession>
<keyword evidence="3" id="KW-0997">Cell inner membrane</keyword>
<evidence type="ECO:0000313" key="9">
    <source>
        <dbReference type="Proteomes" id="UP000831607"/>
    </source>
</evidence>
<keyword evidence="2" id="KW-1003">Cell membrane</keyword>
<evidence type="ECO:0000256" key="2">
    <source>
        <dbReference type="ARBA" id="ARBA00022475"/>
    </source>
</evidence>
<evidence type="ECO:0000256" key="4">
    <source>
        <dbReference type="ARBA" id="ARBA00022692"/>
    </source>
</evidence>
<keyword evidence="6 7" id="KW-0472">Membrane</keyword>